<dbReference type="AlphaFoldDB" id="A0A3G2T6D8"/>
<feature type="transmembrane region" description="Helical" evidence="1">
    <location>
        <begin position="197"/>
        <end position="215"/>
    </location>
</feature>
<feature type="transmembrane region" description="Helical" evidence="1">
    <location>
        <begin position="21"/>
        <end position="43"/>
    </location>
</feature>
<evidence type="ECO:0000313" key="5">
    <source>
        <dbReference type="Proteomes" id="UP000293863"/>
    </source>
</evidence>
<accession>A0A3G2T6D8</accession>
<evidence type="ECO:0000256" key="1">
    <source>
        <dbReference type="SAM" id="Phobius"/>
    </source>
</evidence>
<reference evidence="2 4" key="1">
    <citation type="submission" date="2018-10" db="EMBL/GenBank/DDBJ databases">
        <title>The complete genome of Acinetobacter wuhouensis strain WCHAW010062.</title>
        <authorList>
            <person name="Hu Y."/>
            <person name="Long H."/>
            <person name="Feng Y."/>
            <person name="Zong Z."/>
        </authorList>
    </citation>
    <scope>NUCLEOTIDE SEQUENCE [LARGE SCALE GENOMIC DNA]</scope>
    <source>
        <strain evidence="2 4">WCHAW010062</strain>
    </source>
</reference>
<dbReference type="Proteomes" id="UP000279962">
    <property type="component" value="Chromosome"/>
</dbReference>
<feature type="transmembrane region" description="Helical" evidence="1">
    <location>
        <begin position="89"/>
        <end position="107"/>
    </location>
</feature>
<dbReference type="EMBL" id="CP033133">
    <property type="protein sequence ID" value="AYO55651.1"/>
    <property type="molecule type" value="Genomic_DNA"/>
</dbReference>
<protein>
    <recommendedName>
        <fullName evidence="6">Metal-dependent hydrolase</fullName>
    </recommendedName>
</protein>
<gene>
    <name evidence="2" type="ORF">CDG68_19245</name>
    <name evidence="3" type="ORF">EXU28_09485</name>
</gene>
<dbReference type="RefSeq" id="WP_087553830.1">
    <property type="nucleotide sequence ID" value="NZ_CP033133.1"/>
</dbReference>
<keyword evidence="1" id="KW-1133">Transmembrane helix</keyword>
<dbReference type="Proteomes" id="UP000293863">
    <property type="component" value="Unassembled WGS sequence"/>
</dbReference>
<dbReference type="EMBL" id="SGSQ01000013">
    <property type="protein sequence ID" value="RZG46275.1"/>
    <property type="molecule type" value="Genomic_DNA"/>
</dbReference>
<evidence type="ECO:0000313" key="3">
    <source>
        <dbReference type="EMBL" id="RZG46275.1"/>
    </source>
</evidence>
<feature type="transmembrane region" description="Helical" evidence="1">
    <location>
        <begin position="127"/>
        <end position="148"/>
    </location>
</feature>
<feature type="transmembrane region" description="Helical" evidence="1">
    <location>
        <begin position="63"/>
        <end position="82"/>
    </location>
</feature>
<name>A0A3G2T6D8_9GAMM</name>
<organism evidence="2 4">
    <name type="scientific">Acinetobacter wuhouensis</name>
    <dbReference type="NCBI Taxonomy" id="1879050"/>
    <lineage>
        <taxon>Bacteria</taxon>
        <taxon>Pseudomonadati</taxon>
        <taxon>Pseudomonadota</taxon>
        <taxon>Gammaproteobacteria</taxon>
        <taxon>Moraxellales</taxon>
        <taxon>Moraxellaceae</taxon>
        <taxon>Acinetobacter</taxon>
    </lineage>
</organism>
<keyword evidence="1" id="KW-0812">Transmembrane</keyword>
<sequence length="227" mass="25237">MYFGHFAVGMALKAKYPQTPVLPVILGAGFLDLINGTLVATGIEKVTPNLDALPYLYFDLTFIDWDHSLLMAIIWSLFWGALFLKNKQIAIIATLSCFLHFIADLPMHNADMALYPFAQQHLGLGLWGKLGIGAWVLEIVFSIVLLAYAFIQHKKQGENIFWQVVLIGLLAVQMSPWTSPMKHVAMLSEPNASITHGIFVAIGFVIPTLILAVLYRRSGKRKLQLSA</sequence>
<reference evidence="3 5" key="2">
    <citation type="submission" date="2019-02" db="EMBL/GenBank/DDBJ databases">
        <title>The Batch Genome Submission of Acinetobacter spp. strains.</title>
        <authorList>
            <person name="Qin J."/>
            <person name="Hu Y."/>
            <person name="Ye H."/>
            <person name="Wei L."/>
            <person name="Feng Y."/>
            <person name="Zong Z."/>
        </authorList>
    </citation>
    <scope>NUCLEOTIDE SEQUENCE [LARGE SCALE GENOMIC DNA]</scope>
    <source>
        <strain evidence="3 5">WCHAW060049</strain>
    </source>
</reference>
<evidence type="ECO:0000313" key="4">
    <source>
        <dbReference type="Proteomes" id="UP000279962"/>
    </source>
</evidence>
<keyword evidence="1" id="KW-0472">Membrane</keyword>
<evidence type="ECO:0008006" key="6">
    <source>
        <dbReference type="Google" id="ProtNLM"/>
    </source>
</evidence>
<keyword evidence="5" id="KW-1185">Reference proteome</keyword>
<evidence type="ECO:0000313" key="2">
    <source>
        <dbReference type="EMBL" id="AYO55651.1"/>
    </source>
</evidence>
<feature type="transmembrane region" description="Helical" evidence="1">
    <location>
        <begin position="160"/>
        <end position="177"/>
    </location>
</feature>
<proteinExistence type="predicted"/>